<name>A0ABS9KX86_9BACT</name>
<organism evidence="1 2">
    <name type="scientific">Terrimonas ginsenosidimutans</name>
    <dbReference type="NCBI Taxonomy" id="2908004"/>
    <lineage>
        <taxon>Bacteria</taxon>
        <taxon>Pseudomonadati</taxon>
        <taxon>Bacteroidota</taxon>
        <taxon>Chitinophagia</taxon>
        <taxon>Chitinophagales</taxon>
        <taxon>Chitinophagaceae</taxon>
        <taxon>Terrimonas</taxon>
    </lineage>
</organism>
<dbReference type="Proteomes" id="UP001165367">
    <property type="component" value="Unassembled WGS sequence"/>
</dbReference>
<sequence>MTTREDVIRLLKESVVALSLPADKQATLYETSVVVTDELLLDFDNWYQVILGNFPDAFSSDQWKQLSAINEWMDQFPPENSQQTILEELQESPFWEQLRTMSKQWLDTLKN</sequence>
<dbReference type="RefSeq" id="WP_237875509.1">
    <property type="nucleotide sequence ID" value="NZ_JAKLTR010000016.1"/>
</dbReference>
<dbReference type="EMBL" id="JAKLTR010000016">
    <property type="protein sequence ID" value="MCG2616972.1"/>
    <property type="molecule type" value="Genomic_DNA"/>
</dbReference>
<gene>
    <name evidence="1" type="ORF">LZZ85_21930</name>
</gene>
<evidence type="ECO:0000313" key="2">
    <source>
        <dbReference type="Proteomes" id="UP001165367"/>
    </source>
</evidence>
<evidence type="ECO:0008006" key="3">
    <source>
        <dbReference type="Google" id="ProtNLM"/>
    </source>
</evidence>
<proteinExistence type="predicted"/>
<evidence type="ECO:0000313" key="1">
    <source>
        <dbReference type="EMBL" id="MCG2616972.1"/>
    </source>
</evidence>
<reference evidence="1" key="1">
    <citation type="submission" date="2022-01" db="EMBL/GenBank/DDBJ databases">
        <authorList>
            <person name="Jo J.-H."/>
            <person name="Im W.-T."/>
        </authorList>
    </citation>
    <scope>NUCLEOTIDE SEQUENCE</scope>
    <source>
        <strain evidence="1">NA20</strain>
    </source>
</reference>
<accession>A0ABS9KX86</accession>
<keyword evidence="2" id="KW-1185">Reference proteome</keyword>
<comment type="caution">
    <text evidence="1">The sequence shown here is derived from an EMBL/GenBank/DDBJ whole genome shotgun (WGS) entry which is preliminary data.</text>
</comment>
<protein>
    <recommendedName>
        <fullName evidence="3">DUF2789 domain-containing protein</fullName>
    </recommendedName>
</protein>